<evidence type="ECO:0000313" key="1">
    <source>
        <dbReference type="EMBL" id="GAA1961574.1"/>
    </source>
</evidence>
<gene>
    <name evidence="1" type="ORF">GCM10009838_17730</name>
</gene>
<comment type="caution">
    <text evidence="1">The sequence shown here is derived from an EMBL/GenBank/DDBJ whole genome shotgun (WGS) entry which is preliminary data.</text>
</comment>
<dbReference type="Proteomes" id="UP001499854">
    <property type="component" value="Unassembled WGS sequence"/>
</dbReference>
<sequence>MICGGRSAWPDPSNLTSNKPQLESVLERDAEVLRRLHEVLTEQLDDSERTALMTIIPPWTGSRRKCEGMVRRDWRATHQIPYASGGPVSERDQRLFGRAFGPGLKAASLRV</sequence>
<organism evidence="1 2">
    <name type="scientific">Catenulispora subtropica</name>
    <dbReference type="NCBI Taxonomy" id="450798"/>
    <lineage>
        <taxon>Bacteria</taxon>
        <taxon>Bacillati</taxon>
        <taxon>Actinomycetota</taxon>
        <taxon>Actinomycetes</taxon>
        <taxon>Catenulisporales</taxon>
        <taxon>Catenulisporaceae</taxon>
        <taxon>Catenulispora</taxon>
    </lineage>
</organism>
<accession>A0ABN2R0N5</accession>
<evidence type="ECO:0000313" key="2">
    <source>
        <dbReference type="Proteomes" id="UP001499854"/>
    </source>
</evidence>
<proteinExistence type="predicted"/>
<keyword evidence="2" id="KW-1185">Reference proteome</keyword>
<dbReference type="EMBL" id="BAAAQM010000007">
    <property type="protein sequence ID" value="GAA1961574.1"/>
    <property type="molecule type" value="Genomic_DNA"/>
</dbReference>
<name>A0ABN2R0N5_9ACTN</name>
<protein>
    <submittedName>
        <fullName evidence="1">Uncharacterized protein</fullName>
    </submittedName>
</protein>
<reference evidence="1 2" key="1">
    <citation type="journal article" date="2019" name="Int. J. Syst. Evol. Microbiol.">
        <title>The Global Catalogue of Microorganisms (GCM) 10K type strain sequencing project: providing services to taxonomists for standard genome sequencing and annotation.</title>
        <authorList>
            <consortium name="The Broad Institute Genomics Platform"/>
            <consortium name="The Broad Institute Genome Sequencing Center for Infectious Disease"/>
            <person name="Wu L."/>
            <person name="Ma J."/>
        </authorList>
    </citation>
    <scope>NUCLEOTIDE SEQUENCE [LARGE SCALE GENOMIC DNA]</scope>
    <source>
        <strain evidence="1 2">JCM 16013</strain>
    </source>
</reference>